<proteinExistence type="predicted"/>
<reference evidence="1" key="2">
    <citation type="journal article" date="2015" name="Fish Shellfish Immunol.">
        <title>Early steps in the European eel (Anguilla anguilla)-Vibrio vulnificus interaction in the gills: Role of the RtxA13 toxin.</title>
        <authorList>
            <person name="Callol A."/>
            <person name="Pajuelo D."/>
            <person name="Ebbesson L."/>
            <person name="Teles M."/>
            <person name="MacKenzie S."/>
            <person name="Amaro C."/>
        </authorList>
    </citation>
    <scope>NUCLEOTIDE SEQUENCE</scope>
</reference>
<organism evidence="1">
    <name type="scientific">Anguilla anguilla</name>
    <name type="common">European freshwater eel</name>
    <name type="synonym">Muraena anguilla</name>
    <dbReference type="NCBI Taxonomy" id="7936"/>
    <lineage>
        <taxon>Eukaryota</taxon>
        <taxon>Metazoa</taxon>
        <taxon>Chordata</taxon>
        <taxon>Craniata</taxon>
        <taxon>Vertebrata</taxon>
        <taxon>Euteleostomi</taxon>
        <taxon>Actinopterygii</taxon>
        <taxon>Neopterygii</taxon>
        <taxon>Teleostei</taxon>
        <taxon>Anguilliformes</taxon>
        <taxon>Anguillidae</taxon>
        <taxon>Anguilla</taxon>
    </lineage>
</organism>
<evidence type="ECO:0000313" key="1">
    <source>
        <dbReference type="EMBL" id="JAH80883.1"/>
    </source>
</evidence>
<reference evidence="1" key="1">
    <citation type="submission" date="2014-11" db="EMBL/GenBank/DDBJ databases">
        <authorList>
            <person name="Amaro Gonzalez C."/>
        </authorList>
    </citation>
    <scope>NUCLEOTIDE SEQUENCE</scope>
</reference>
<protein>
    <submittedName>
        <fullName evidence="1">Uncharacterized protein</fullName>
    </submittedName>
</protein>
<dbReference type="AlphaFoldDB" id="A0A0E9VUF1"/>
<sequence>MQNSSILPLFNESNSTAKHHQIFNTYQQYKHEISTEEDIMLGSFLVNIMF</sequence>
<accession>A0A0E9VUF1</accession>
<name>A0A0E9VUF1_ANGAN</name>
<dbReference type="EMBL" id="GBXM01027694">
    <property type="protein sequence ID" value="JAH80883.1"/>
    <property type="molecule type" value="Transcribed_RNA"/>
</dbReference>